<accession>E8UXW3</accession>
<feature type="DNA-binding region" description="H-T-H motif" evidence="4">
    <location>
        <begin position="29"/>
        <end position="48"/>
    </location>
</feature>
<keyword evidence="2 4" id="KW-0238">DNA-binding</keyword>
<dbReference type="eggNOG" id="COG1309">
    <property type="taxonomic scope" value="Bacteria"/>
</dbReference>
<dbReference type="InterPro" id="IPR001647">
    <property type="entry name" value="HTH_TetR"/>
</dbReference>
<evidence type="ECO:0000313" key="7">
    <source>
        <dbReference type="Proteomes" id="UP000006844"/>
    </source>
</evidence>
<dbReference type="AlphaFoldDB" id="E8UXW3"/>
<keyword evidence="3" id="KW-0804">Transcription</keyword>
<dbReference type="InterPro" id="IPR009057">
    <property type="entry name" value="Homeodomain-like_sf"/>
</dbReference>
<evidence type="ECO:0000256" key="2">
    <source>
        <dbReference type="ARBA" id="ARBA00023125"/>
    </source>
</evidence>
<dbReference type="SUPFAM" id="SSF48498">
    <property type="entry name" value="Tetracyclin repressor-like, C-terminal domain"/>
    <property type="match status" value="1"/>
</dbReference>
<dbReference type="KEGG" id="tsa:AciPR4_2348"/>
<dbReference type="RefSeq" id="WP_013568862.1">
    <property type="nucleotide sequence ID" value="NC_014963.1"/>
</dbReference>
<organism evidence="6 7">
    <name type="scientific">Terriglobus saanensis (strain ATCC BAA-1853 / DSM 23119 / SP1PR4)</name>
    <dbReference type="NCBI Taxonomy" id="401053"/>
    <lineage>
        <taxon>Bacteria</taxon>
        <taxon>Pseudomonadati</taxon>
        <taxon>Acidobacteriota</taxon>
        <taxon>Terriglobia</taxon>
        <taxon>Terriglobales</taxon>
        <taxon>Acidobacteriaceae</taxon>
        <taxon>Terriglobus</taxon>
    </lineage>
</organism>
<evidence type="ECO:0000313" key="6">
    <source>
        <dbReference type="EMBL" id="ADV83129.1"/>
    </source>
</evidence>
<dbReference type="InterPro" id="IPR036271">
    <property type="entry name" value="Tet_transcr_reg_TetR-rel_C_sf"/>
</dbReference>
<protein>
    <submittedName>
        <fullName evidence="6">Regulatory protein TetR</fullName>
    </submittedName>
</protein>
<dbReference type="SUPFAM" id="SSF46689">
    <property type="entry name" value="Homeodomain-like"/>
    <property type="match status" value="1"/>
</dbReference>
<dbReference type="Gene3D" id="1.10.357.10">
    <property type="entry name" value="Tetracycline Repressor, domain 2"/>
    <property type="match status" value="1"/>
</dbReference>
<gene>
    <name evidence="6" type="ordered locus">AciPR4_2348</name>
</gene>
<dbReference type="HOGENOM" id="CLU_069356_28_0_0"/>
<dbReference type="PROSITE" id="PS50977">
    <property type="entry name" value="HTH_TETR_2"/>
    <property type="match status" value="1"/>
</dbReference>
<sequence>MARTLEFDYDTTLERATRLFWKSGYAGTSLRDLLKEMGIGESSFYNTLKSKKRAYLECLKHYNETVDRKRSKEFLEAPTAALGVRALFKDILESLDNPDTPSVICMMAGSLTHEVLDEAELRQYIEGRISTLQNAMIARMSADKRDGLLAEGFEPELVVPVVSTYMQGLWRMALVSYERTRFERQIDVFLTGLGL</sequence>
<dbReference type="Proteomes" id="UP000006844">
    <property type="component" value="Chromosome"/>
</dbReference>
<dbReference type="GO" id="GO:0003677">
    <property type="term" value="F:DNA binding"/>
    <property type="evidence" value="ECO:0007669"/>
    <property type="project" value="UniProtKB-UniRule"/>
</dbReference>
<dbReference type="PANTHER" id="PTHR47506">
    <property type="entry name" value="TRANSCRIPTIONAL REGULATORY PROTEIN"/>
    <property type="match status" value="1"/>
</dbReference>
<proteinExistence type="predicted"/>
<dbReference type="PANTHER" id="PTHR47506:SF1">
    <property type="entry name" value="HTH-TYPE TRANSCRIPTIONAL REGULATOR YJDC"/>
    <property type="match status" value="1"/>
</dbReference>
<name>E8UXW3_TERSS</name>
<evidence type="ECO:0000256" key="3">
    <source>
        <dbReference type="ARBA" id="ARBA00023163"/>
    </source>
</evidence>
<evidence type="ECO:0000256" key="1">
    <source>
        <dbReference type="ARBA" id="ARBA00023015"/>
    </source>
</evidence>
<dbReference type="Pfam" id="PF00440">
    <property type="entry name" value="TetR_N"/>
    <property type="match status" value="1"/>
</dbReference>
<evidence type="ECO:0000259" key="5">
    <source>
        <dbReference type="PROSITE" id="PS50977"/>
    </source>
</evidence>
<reference evidence="6 7" key="1">
    <citation type="journal article" date="2012" name="Stand. Genomic Sci.">
        <title>Complete genome sequence of Terriglobus saanensis type strain SP1PR4(T), an Acidobacteria from tundra soil.</title>
        <authorList>
            <person name="Rawat S.R."/>
            <person name="Mannisto M.K."/>
            <person name="Starovoytov V."/>
            <person name="Goodwin L."/>
            <person name="Nolan M."/>
            <person name="Hauser L."/>
            <person name="Land M."/>
            <person name="Davenport K.W."/>
            <person name="Woyke T."/>
            <person name="Haggblom M.M."/>
        </authorList>
    </citation>
    <scope>NUCLEOTIDE SEQUENCE</scope>
    <source>
        <strain evidence="7">ATCC BAA-1853 / DSM 23119 / SP1PR4</strain>
    </source>
</reference>
<evidence type="ECO:0000256" key="4">
    <source>
        <dbReference type="PROSITE-ProRule" id="PRU00335"/>
    </source>
</evidence>
<keyword evidence="7" id="KW-1185">Reference proteome</keyword>
<keyword evidence="1" id="KW-0805">Transcription regulation</keyword>
<dbReference type="EMBL" id="CP002467">
    <property type="protein sequence ID" value="ADV83129.1"/>
    <property type="molecule type" value="Genomic_DNA"/>
</dbReference>
<dbReference type="OrthoDB" id="118608at2"/>
<dbReference type="Gene3D" id="1.10.10.60">
    <property type="entry name" value="Homeodomain-like"/>
    <property type="match status" value="1"/>
</dbReference>
<feature type="domain" description="HTH tetR-type" evidence="5">
    <location>
        <begin position="6"/>
        <end position="66"/>
    </location>
</feature>